<accession>A0A437SVB1</accession>
<dbReference type="EMBL" id="RXIA01000013">
    <property type="protein sequence ID" value="RVU70780.1"/>
    <property type="molecule type" value="Genomic_DNA"/>
</dbReference>
<dbReference type="InterPro" id="IPR050270">
    <property type="entry name" value="DegV_domain_contain"/>
</dbReference>
<dbReference type="RefSeq" id="WP_103661587.1">
    <property type="nucleotide sequence ID" value="NZ_ML136881.1"/>
</dbReference>
<dbReference type="PANTHER" id="PTHR33434">
    <property type="entry name" value="DEGV DOMAIN-CONTAINING PROTEIN DR_1986-RELATED"/>
    <property type="match status" value="1"/>
</dbReference>
<dbReference type="PROSITE" id="PS51482">
    <property type="entry name" value="DEGV"/>
    <property type="match status" value="1"/>
</dbReference>
<comment type="caution">
    <text evidence="3">The sequence shown here is derived from an EMBL/GenBank/DDBJ whole genome shotgun (WGS) entry which is preliminary data.</text>
</comment>
<dbReference type="AlphaFoldDB" id="A0A437SVB1"/>
<dbReference type="Gene3D" id="2.20.28.50">
    <property type="entry name" value="degv family protein"/>
    <property type="match status" value="1"/>
</dbReference>
<protein>
    <submittedName>
        <fullName evidence="3">DegV family protein</fullName>
    </submittedName>
</protein>
<dbReference type="NCBIfam" id="TIGR00762">
    <property type="entry name" value="DegV"/>
    <property type="match status" value="1"/>
</dbReference>
<comment type="function">
    <text evidence="1">May bind long-chain fatty acids, such as palmitate, and may play a role in lipid transport or fatty acid metabolism.</text>
</comment>
<dbReference type="Gene3D" id="3.30.1180.10">
    <property type="match status" value="1"/>
</dbReference>
<evidence type="ECO:0000313" key="4">
    <source>
        <dbReference type="Proteomes" id="UP000288291"/>
    </source>
</evidence>
<keyword evidence="2" id="KW-0446">Lipid-binding</keyword>
<name>A0A437SVB1_9LACO</name>
<dbReference type="Gene3D" id="3.40.50.10440">
    <property type="entry name" value="Dihydroxyacetone kinase, domain 1"/>
    <property type="match status" value="1"/>
</dbReference>
<dbReference type="Proteomes" id="UP000288291">
    <property type="component" value="Unassembled WGS sequence"/>
</dbReference>
<dbReference type="InterPro" id="IPR043168">
    <property type="entry name" value="DegV_C"/>
</dbReference>
<dbReference type="PANTHER" id="PTHR33434:SF2">
    <property type="entry name" value="FATTY ACID-BINDING PROTEIN TM_1468"/>
    <property type="match status" value="1"/>
</dbReference>
<evidence type="ECO:0000256" key="2">
    <source>
        <dbReference type="ARBA" id="ARBA00023121"/>
    </source>
</evidence>
<reference evidence="3 4" key="1">
    <citation type="submission" date="2018-12" db="EMBL/GenBank/DDBJ databases">
        <authorList>
            <person name="Meng J."/>
        </authorList>
    </citation>
    <scope>NUCLEOTIDE SEQUENCE [LARGE SCALE GENOMIC DNA]</scope>
    <source>
        <strain evidence="3 4">HT111-2</strain>
    </source>
</reference>
<evidence type="ECO:0000256" key="1">
    <source>
        <dbReference type="ARBA" id="ARBA00003238"/>
    </source>
</evidence>
<dbReference type="SUPFAM" id="SSF82549">
    <property type="entry name" value="DAK1/DegV-like"/>
    <property type="match status" value="1"/>
</dbReference>
<organism evidence="3 4">
    <name type="scientific">Lactobacillus xujianguonis</name>
    <dbReference type="NCBI Taxonomy" id="2495899"/>
    <lineage>
        <taxon>Bacteria</taxon>
        <taxon>Bacillati</taxon>
        <taxon>Bacillota</taxon>
        <taxon>Bacilli</taxon>
        <taxon>Lactobacillales</taxon>
        <taxon>Lactobacillaceae</taxon>
        <taxon>Lactobacillus</taxon>
    </lineage>
</organism>
<evidence type="ECO:0000313" key="3">
    <source>
        <dbReference type="EMBL" id="RVU70780.1"/>
    </source>
</evidence>
<keyword evidence="4" id="KW-1185">Reference proteome</keyword>
<sequence length="279" mass="30432">MTMKIITDSGADAFVSAMDGVAHTSVPLTIRAGALSWLDNGEIDLPKFVDALKKTKERSSTACPSVQDWMDAFVGGDEIFVLTITSALSGTYNSAVQAAKIYQESHPQVKIHVFDTRSAGPQIRLLAEEIAQLINKGFKFEQIVETMKYKMRQTDLLFILENLDNLANNGRINPAMAKIAHALKLNIYGTASDEGKLEMLGKTRGSKKIFAKMVKLMEESGYEGGKVLIDYVGTPDKAEKMQNAILAAYPDAEISITECGGLCSYYAEAGGLLIGYEKK</sequence>
<dbReference type="GO" id="GO:0008289">
    <property type="term" value="F:lipid binding"/>
    <property type="evidence" value="ECO:0007669"/>
    <property type="project" value="UniProtKB-KW"/>
</dbReference>
<proteinExistence type="predicted"/>
<gene>
    <name evidence="3" type="ORF">EJK17_05920</name>
</gene>
<dbReference type="InterPro" id="IPR003797">
    <property type="entry name" value="DegV"/>
</dbReference>
<dbReference type="Pfam" id="PF02645">
    <property type="entry name" value="DegV"/>
    <property type="match status" value="1"/>
</dbReference>